<keyword evidence="1" id="KW-0472">Membrane</keyword>
<evidence type="ECO:0000313" key="2">
    <source>
        <dbReference type="EMBL" id="AKE79390.1"/>
    </source>
</evidence>
<evidence type="ECO:0000313" key="6">
    <source>
        <dbReference type="EMBL" id="MDG4515441.1"/>
    </source>
</evidence>
<feature type="transmembrane region" description="Helical" evidence="1">
    <location>
        <begin position="5"/>
        <end position="20"/>
    </location>
</feature>
<feature type="transmembrane region" description="Helical" evidence="1">
    <location>
        <begin position="171"/>
        <end position="194"/>
    </location>
</feature>
<evidence type="ECO:0000313" key="5">
    <source>
        <dbReference type="EMBL" id="AKE80286.1"/>
    </source>
</evidence>
<feature type="transmembrane region" description="Helical" evidence="1">
    <location>
        <begin position="311"/>
        <end position="330"/>
    </location>
</feature>
<gene>
    <name evidence="3" type="primary">cpsO</name>
    <name evidence="6" type="ORF">NOL11_00425</name>
    <name evidence="2" type="ORF">YS121.seq-orf00015</name>
    <name evidence="3" type="ORF">YS140.seq-orf00015</name>
    <name evidence="4" type="ORF">YS46.seq-orf00015</name>
    <name evidence="5" type="ORF">YS57.seq-orf00015</name>
</gene>
<dbReference type="EMBL" id="KM972274">
    <property type="protein sequence ID" value="AKE80286.1"/>
    <property type="molecule type" value="Genomic_DNA"/>
</dbReference>
<evidence type="ECO:0000256" key="1">
    <source>
        <dbReference type="SAM" id="Phobius"/>
    </source>
</evidence>
<feature type="transmembrane region" description="Helical" evidence="1">
    <location>
        <begin position="141"/>
        <end position="159"/>
    </location>
</feature>
<reference evidence="6" key="2">
    <citation type="submission" date="2022-07" db="EMBL/GenBank/DDBJ databases">
        <title>Whole Genome Sequencing of Streptococcus suis.</title>
        <authorList>
            <person name="Dai X."/>
            <person name="Huang J."/>
            <person name="Wang L."/>
        </authorList>
    </citation>
    <scope>NUCLEOTIDE SEQUENCE</scope>
    <source>
        <strain evidence="6">HDJ11</strain>
    </source>
</reference>
<dbReference type="EMBL" id="KM972234">
    <property type="protein sequence ID" value="AKE79390.1"/>
    <property type="molecule type" value="Genomic_DNA"/>
</dbReference>
<name>A0A0F6S2E3_STRSU</name>
<sequence>MTIYVLFLAYILICAVIIYFQKGDPERKNKIFLNYVFIAMFLLYSLRASSVGRDVPGYERAYGLANVDLFAGLHIGNFEKGYLFLMWICNKLNLSFQWFLTLCNAIILFPIYRYIRKYSQNTFLSVIIYVCYIFFEFNLTGLRQAIATSIVLMAIMVLIESKQDWLGLLKYCLIVLLAPLFHTGAFVALFYLPFHFMKKFKTYTLSIMVTAIVFLVGRGYIMGFVKNFFGKDSMNASAGLYIGLNMLFLIGLAVLFIIGGKNREIGESNTSEGNTSVTVEDTPMQVLMEKMFYLSIAVLFLFGSDTSVRSFMLLNQVIIVLLPNSLPYIFEEKSQRIAIWIFTIFFIIFFFINTLLPNNFDIVPYKFFWQL</sequence>
<keyword evidence="1" id="KW-0812">Transmembrane</keyword>
<dbReference type="EMBL" id="KM972242">
    <property type="protein sequence ID" value="AKE79587.1"/>
    <property type="molecule type" value="Genomic_DNA"/>
</dbReference>
<dbReference type="AlphaFoldDB" id="A0A0F6S2E3"/>
<organism evidence="3">
    <name type="scientific">Streptococcus suis</name>
    <dbReference type="NCBI Taxonomy" id="1307"/>
    <lineage>
        <taxon>Bacteria</taxon>
        <taxon>Bacillati</taxon>
        <taxon>Bacillota</taxon>
        <taxon>Bacilli</taxon>
        <taxon>Lactobacillales</taxon>
        <taxon>Streptococcaceae</taxon>
        <taxon>Streptococcus</taxon>
    </lineage>
</organism>
<dbReference type="EMBL" id="JANFMI010000001">
    <property type="protein sequence ID" value="MDG4515441.1"/>
    <property type="molecule type" value="Genomic_DNA"/>
</dbReference>
<keyword evidence="1" id="KW-1133">Transmembrane helix</keyword>
<protein>
    <submittedName>
        <fullName evidence="6">EpsG family protein</fullName>
    </submittedName>
    <submittedName>
        <fullName evidence="3">Wzy</fullName>
    </submittedName>
</protein>
<feature type="transmembrane region" description="Helical" evidence="1">
    <location>
        <begin position="32"/>
        <end position="50"/>
    </location>
</feature>
<dbReference type="Proteomes" id="UP001152877">
    <property type="component" value="Unassembled WGS sequence"/>
</dbReference>
<dbReference type="EMBL" id="KM972271">
    <property type="protein sequence ID" value="AKE80207.1"/>
    <property type="molecule type" value="Genomic_DNA"/>
</dbReference>
<feature type="transmembrane region" description="Helical" evidence="1">
    <location>
        <begin position="200"/>
        <end position="217"/>
    </location>
</feature>
<accession>A0A0F6S2E3</accession>
<feature type="transmembrane region" description="Helical" evidence="1">
    <location>
        <begin position="337"/>
        <end position="356"/>
    </location>
</feature>
<reference evidence="3" key="1">
    <citation type="journal article" date="2015" name="Appl. Environ. Microbiol.">
        <title>Eight Novel Capsular Polysaccharide Synthesis Gene Loci Identified in Nontypeable Streptococcus suis Isolates.</title>
        <authorList>
            <person name="Zheng H."/>
            <person name="Ji S."/>
            <person name="Liu Z."/>
            <person name="Lan R."/>
            <person name="Huang Y."/>
            <person name="Bai X."/>
            <person name="Gottschalk M."/>
            <person name="Xu J."/>
        </authorList>
    </citation>
    <scope>NUCLEOTIDE SEQUENCE</scope>
    <source>
        <strain evidence="2">YS121_seq</strain>
        <strain evidence="3">YS140_seq</strain>
        <strain evidence="4">YS46_seq</strain>
        <strain evidence="5">YS57_seq</strain>
    </source>
</reference>
<evidence type="ECO:0000313" key="3">
    <source>
        <dbReference type="EMBL" id="AKE79587.1"/>
    </source>
</evidence>
<dbReference type="Pfam" id="PF14897">
    <property type="entry name" value="EpsG"/>
    <property type="match status" value="1"/>
</dbReference>
<feature type="transmembrane region" description="Helical" evidence="1">
    <location>
        <begin position="94"/>
        <end position="111"/>
    </location>
</feature>
<dbReference type="InterPro" id="IPR049458">
    <property type="entry name" value="EpsG-like"/>
</dbReference>
<dbReference type="RefSeq" id="WP_024378223.1">
    <property type="nucleotide sequence ID" value="NZ_CEEO01000016.1"/>
</dbReference>
<feature type="transmembrane region" description="Helical" evidence="1">
    <location>
        <begin position="118"/>
        <end position="135"/>
    </location>
</feature>
<proteinExistence type="predicted"/>
<feature type="transmembrane region" description="Helical" evidence="1">
    <location>
        <begin position="238"/>
        <end position="258"/>
    </location>
</feature>
<evidence type="ECO:0000313" key="4">
    <source>
        <dbReference type="EMBL" id="AKE80207.1"/>
    </source>
</evidence>